<dbReference type="AlphaFoldDB" id="A0A3E0VIS4"/>
<gene>
    <name evidence="5" type="ORF">B7R54_08650</name>
</gene>
<reference evidence="5 6" key="1">
    <citation type="submission" date="2017-04" db="EMBL/GenBank/DDBJ databases">
        <title>Comparative genome analysis of Subtercola boreus.</title>
        <authorList>
            <person name="Cho Y.-J."/>
            <person name="Cho A."/>
            <person name="Kim O.-S."/>
            <person name="Lee J.-I."/>
        </authorList>
    </citation>
    <scope>NUCLEOTIDE SEQUENCE [LARGE SCALE GENOMIC DNA]</scope>
    <source>
        <strain evidence="5 6">K300</strain>
    </source>
</reference>
<dbReference type="SUPFAM" id="SSF46894">
    <property type="entry name" value="C-terminal effector domain of the bipartite response regulators"/>
    <property type="match status" value="1"/>
</dbReference>
<feature type="domain" description="HTH luxR-type" evidence="4">
    <location>
        <begin position="173"/>
        <end position="238"/>
    </location>
</feature>
<evidence type="ECO:0000256" key="3">
    <source>
        <dbReference type="ARBA" id="ARBA00023163"/>
    </source>
</evidence>
<dbReference type="PROSITE" id="PS50043">
    <property type="entry name" value="HTH_LUXR_2"/>
    <property type="match status" value="1"/>
</dbReference>
<evidence type="ECO:0000259" key="4">
    <source>
        <dbReference type="PROSITE" id="PS50043"/>
    </source>
</evidence>
<evidence type="ECO:0000313" key="5">
    <source>
        <dbReference type="EMBL" id="RFA09290.1"/>
    </source>
</evidence>
<dbReference type="Gene3D" id="1.10.10.10">
    <property type="entry name" value="Winged helix-like DNA-binding domain superfamily/Winged helix DNA-binding domain"/>
    <property type="match status" value="1"/>
</dbReference>
<dbReference type="PRINTS" id="PR00038">
    <property type="entry name" value="HTHLUXR"/>
</dbReference>
<dbReference type="InterPro" id="IPR029016">
    <property type="entry name" value="GAF-like_dom_sf"/>
</dbReference>
<dbReference type="PANTHER" id="PTHR44688">
    <property type="entry name" value="DNA-BINDING TRANSCRIPTIONAL ACTIVATOR DEVR_DOSR"/>
    <property type="match status" value="1"/>
</dbReference>
<dbReference type="EMBL" id="NBWZ01000001">
    <property type="protein sequence ID" value="RFA09290.1"/>
    <property type="molecule type" value="Genomic_DNA"/>
</dbReference>
<sequence length="241" mass="25321">MEPPFGHVEQSMLDRAVASVAKASGTGFAFGGYTVGGSLRVTSFVGTRTRNLSGLVVQPARGLGGQAMAENRARIVSDYAGSRFITHDYDGAVVGEGVVGLFAVPITVEGAARGVIYSASHADTFPGSGFTHPVVELVSSLSRELTTRADAARRVDHLERRLAMLTGTPESPMESSNIRLSPRERDVLVQAGLGRSNAEAGTALGLREVTVKGYLATAMAKLNATNRYGAVLNARRFGLIA</sequence>
<dbReference type="Pfam" id="PF00196">
    <property type="entry name" value="GerE"/>
    <property type="match status" value="1"/>
</dbReference>
<dbReference type="GO" id="GO:0006355">
    <property type="term" value="P:regulation of DNA-templated transcription"/>
    <property type="evidence" value="ECO:0007669"/>
    <property type="project" value="InterPro"/>
</dbReference>
<protein>
    <recommendedName>
        <fullName evidence="4">HTH luxR-type domain-containing protein</fullName>
    </recommendedName>
</protein>
<accession>A0A3E0VIS4</accession>
<dbReference type="SUPFAM" id="SSF55781">
    <property type="entry name" value="GAF domain-like"/>
    <property type="match status" value="1"/>
</dbReference>
<dbReference type="PANTHER" id="PTHR44688:SF16">
    <property type="entry name" value="DNA-BINDING TRANSCRIPTIONAL ACTIVATOR DEVR_DOSR"/>
    <property type="match status" value="1"/>
</dbReference>
<dbReference type="InterPro" id="IPR036388">
    <property type="entry name" value="WH-like_DNA-bd_sf"/>
</dbReference>
<evidence type="ECO:0000313" key="6">
    <source>
        <dbReference type="Proteomes" id="UP000256486"/>
    </source>
</evidence>
<keyword evidence="3" id="KW-0804">Transcription</keyword>
<dbReference type="SMART" id="SM00421">
    <property type="entry name" value="HTH_LUXR"/>
    <property type="match status" value="1"/>
</dbReference>
<proteinExistence type="predicted"/>
<evidence type="ECO:0000256" key="2">
    <source>
        <dbReference type="ARBA" id="ARBA00023125"/>
    </source>
</evidence>
<comment type="caution">
    <text evidence="5">The sequence shown here is derived from an EMBL/GenBank/DDBJ whole genome shotgun (WGS) entry which is preliminary data.</text>
</comment>
<dbReference type="OrthoDB" id="4069167at2"/>
<dbReference type="InterPro" id="IPR000792">
    <property type="entry name" value="Tscrpt_reg_LuxR_C"/>
</dbReference>
<dbReference type="InterPro" id="IPR016032">
    <property type="entry name" value="Sig_transdc_resp-reg_C-effctor"/>
</dbReference>
<keyword evidence="1" id="KW-0805">Transcription regulation</keyword>
<keyword evidence="2" id="KW-0238">DNA-binding</keyword>
<evidence type="ECO:0000256" key="1">
    <source>
        <dbReference type="ARBA" id="ARBA00023015"/>
    </source>
</evidence>
<keyword evidence="6" id="KW-1185">Reference proteome</keyword>
<dbReference type="CDD" id="cd06170">
    <property type="entry name" value="LuxR_C_like"/>
    <property type="match status" value="1"/>
</dbReference>
<dbReference type="Proteomes" id="UP000256486">
    <property type="component" value="Unassembled WGS sequence"/>
</dbReference>
<organism evidence="5 6">
    <name type="scientific">Subtercola boreus</name>
    <dbReference type="NCBI Taxonomy" id="120213"/>
    <lineage>
        <taxon>Bacteria</taxon>
        <taxon>Bacillati</taxon>
        <taxon>Actinomycetota</taxon>
        <taxon>Actinomycetes</taxon>
        <taxon>Micrococcales</taxon>
        <taxon>Microbacteriaceae</taxon>
        <taxon>Subtercola</taxon>
    </lineage>
</organism>
<dbReference type="RefSeq" id="WP_116414684.1">
    <property type="nucleotide sequence ID" value="NZ_NBWZ01000001.1"/>
</dbReference>
<dbReference type="GO" id="GO:0003677">
    <property type="term" value="F:DNA binding"/>
    <property type="evidence" value="ECO:0007669"/>
    <property type="project" value="UniProtKB-KW"/>
</dbReference>
<name>A0A3E0VIS4_9MICO</name>
<dbReference type="Gene3D" id="3.30.450.40">
    <property type="match status" value="1"/>
</dbReference>